<proteinExistence type="predicted"/>
<dbReference type="SUPFAM" id="SSF54593">
    <property type="entry name" value="Glyoxalase/Bleomycin resistance protein/Dihydroxybiphenyl dioxygenase"/>
    <property type="match status" value="1"/>
</dbReference>
<feature type="domain" description="Glyoxalase-like" evidence="1">
    <location>
        <begin position="129"/>
        <end position="231"/>
    </location>
</feature>
<organism evidence="2 3">
    <name type="scientific">Nocardioides cavernae</name>
    <dbReference type="NCBI Taxonomy" id="1921566"/>
    <lineage>
        <taxon>Bacteria</taxon>
        <taxon>Bacillati</taxon>
        <taxon>Actinomycetota</taxon>
        <taxon>Actinomycetes</taxon>
        <taxon>Propionibacteriales</taxon>
        <taxon>Nocardioidaceae</taxon>
        <taxon>Nocardioides</taxon>
    </lineage>
</organism>
<gene>
    <name evidence="2" type="ORF">IEZ26_14420</name>
</gene>
<protein>
    <submittedName>
        <fullName evidence="2">VOC family protein</fullName>
    </submittedName>
</protein>
<dbReference type="RefSeq" id="WP_191195691.1">
    <property type="nucleotide sequence ID" value="NZ_JACXYZ010000002.1"/>
</dbReference>
<name>A0ABR8NCH5_9ACTN</name>
<keyword evidence="3" id="KW-1185">Reference proteome</keyword>
<accession>A0ABR8NCH5</accession>
<dbReference type="EMBL" id="JACXYZ010000002">
    <property type="protein sequence ID" value="MBD3925826.1"/>
    <property type="molecule type" value="Genomic_DNA"/>
</dbReference>
<feature type="domain" description="Glyoxalase-like" evidence="1">
    <location>
        <begin position="9"/>
        <end position="109"/>
    </location>
</feature>
<dbReference type="InterPro" id="IPR029068">
    <property type="entry name" value="Glyas_Bleomycin-R_OHBP_Dase"/>
</dbReference>
<evidence type="ECO:0000313" key="2">
    <source>
        <dbReference type="EMBL" id="MBD3925826.1"/>
    </source>
</evidence>
<evidence type="ECO:0000259" key="1">
    <source>
        <dbReference type="Pfam" id="PF18029"/>
    </source>
</evidence>
<dbReference type="InterPro" id="IPR041581">
    <property type="entry name" value="Glyoxalase_6"/>
</dbReference>
<dbReference type="Proteomes" id="UP000618818">
    <property type="component" value="Unassembled WGS sequence"/>
</dbReference>
<dbReference type="PANTHER" id="PTHR35908:SF1">
    <property type="entry name" value="CONSERVED PROTEIN"/>
    <property type="match status" value="1"/>
</dbReference>
<dbReference type="Pfam" id="PF18029">
    <property type="entry name" value="Glyoxalase_6"/>
    <property type="match status" value="2"/>
</dbReference>
<dbReference type="PANTHER" id="PTHR35908">
    <property type="entry name" value="HYPOTHETICAL FUSION PROTEIN"/>
    <property type="match status" value="1"/>
</dbReference>
<comment type="caution">
    <text evidence="2">The sequence shown here is derived from an EMBL/GenBank/DDBJ whole genome shotgun (WGS) entry which is preliminary data.</text>
</comment>
<evidence type="ECO:0000313" key="3">
    <source>
        <dbReference type="Proteomes" id="UP000618818"/>
    </source>
</evidence>
<sequence>MSARPGWIQVFLDTPADTYEEAVAFWSAVTGWTPSERRGEDGQFLTLLPPAGAAYVKLQAVDGPAGVHLDLDSTDRPATVARARDLGATAAWSYHDVEVERSPGGLVFCHTLLDGEPTLVRDGTTVLDQVCLDVPAVHWESEVAFWSDLTGRDPQVGSLPHFVRLVEDGRVRILLQRLDEPDGPVRAHPDLATADREADTARHVGLGAEVVSVNAFWTVLTAPGGQVYCLTDRDPATGRATGV</sequence>
<reference evidence="2 3" key="1">
    <citation type="submission" date="2020-09" db="EMBL/GenBank/DDBJ databases">
        <title>novel species in genus Nocardioides.</title>
        <authorList>
            <person name="Zhang G."/>
        </authorList>
    </citation>
    <scope>NUCLEOTIDE SEQUENCE [LARGE SCALE GENOMIC DNA]</scope>
    <source>
        <strain evidence="2 3">KCTC 39551</strain>
    </source>
</reference>
<dbReference type="Gene3D" id="3.10.180.10">
    <property type="entry name" value="2,3-Dihydroxybiphenyl 1,2-Dioxygenase, domain 1"/>
    <property type="match status" value="2"/>
</dbReference>